<accession>A0A7I8L9W6</accession>
<dbReference type="AlphaFoldDB" id="A0A7I8L9W6"/>
<name>A0A7I8L9W6_SPIIN</name>
<dbReference type="EMBL" id="LR746276">
    <property type="protein sequence ID" value="CAA7406837.1"/>
    <property type="molecule type" value="Genomic_DNA"/>
</dbReference>
<evidence type="ECO:0000313" key="1">
    <source>
        <dbReference type="EMBL" id="CAA7406837.1"/>
    </source>
</evidence>
<protein>
    <submittedName>
        <fullName evidence="1">Uncharacterized protein</fullName>
    </submittedName>
</protein>
<organism evidence="1 2">
    <name type="scientific">Spirodela intermedia</name>
    <name type="common">Intermediate duckweed</name>
    <dbReference type="NCBI Taxonomy" id="51605"/>
    <lineage>
        <taxon>Eukaryota</taxon>
        <taxon>Viridiplantae</taxon>
        <taxon>Streptophyta</taxon>
        <taxon>Embryophyta</taxon>
        <taxon>Tracheophyta</taxon>
        <taxon>Spermatophyta</taxon>
        <taxon>Magnoliopsida</taxon>
        <taxon>Liliopsida</taxon>
        <taxon>Araceae</taxon>
        <taxon>Lemnoideae</taxon>
        <taxon>Spirodela</taxon>
    </lineage>
</organism>
<proteinExistence type="predicted"/>
<dbReference type="Proteomes" id="UP000663760">
    <property type="component" value="Chromosome 13"/>
</dbReference>
<reference evidence="1" key="1">
    <citation type="submission" date="2020-02" db="EMBL/GenBank/DDBJ databases">
        <authorList>
            <person name="Scholz U."/>
            <person name="Mascher M."/>
            <person name="Fiebig A."/>
        </authorList>
    </citation>
    <scope>NUCLEOTIDE SEQUENCE</scope>
</reference>
<evidence type="ECO:0000313" key="2">
    <source>
        <dbReference type="Proteomes" id="UP000663760"/>
    </source>
</evidence>
<gene>
    <name evidence="1" type="ORF">SI8410_13017515</name>
</gene>
<sequence length="28" mass="3361">MKIITYEVYGLNIYHLYLNIIYYSCGLS</sequence>
<keyword evidence="2" id="KW-1185">Reference proteome</keyword>